<dbReference type="Proteomes" id="UP001595555">
    <property type="component" value="Unassembled WGS sequence"/>
</dbReference>
<reference evidence="4" key="1">
    <citation type="journal article" date="2019" name="Int. J. Syst. Evol. Microbiol.">
        <title>The Global Catalogue of Microorganisms (GCM) 10K type strain sequencing project: providing services to taxonomists for standard genome sequencing and annotation.</title>
        <authorList>
            <consortium name="The Broad Institute Genomics Platform"/>
            <consortium name="The Broad Institute Genome Sequencing Center for Infectious Disease"/>
            <person name="Wu L."/>
            <person name="Ma J."/>
        </authorList>
    </citation>
    <scope>NUCLEOTIDE SEQUENCE [LARGE SCALE GENOMIC DNA]</scope>
    <source>
        <strain evidence="4">KCTC 52237</strain>
    </source>
</reference>
<evidence type="ECO:0000259" key="2">
    <source>
        <dbReference type="Pfam" id="PF04909"/>
    </source>
</evidence>
<sequence>MTNYLRIDSHQHCWQLARGDYHWLNNGPAKLQRDFLPADLQPQLQQNGIDYSVIVQATETLAETEFMLRLAQQHPFIAGVVGWVDMNLPNATELLSALHQQPKFLGIRPMIQGIADPNWMLKPELDSVFTWLIDNDLTFDALVKPVHLNALYQLLQRYPELKLVIDHGAKPDIAANVFKPWAEQLQKISEETAAYCKFSGLVTEAGTDTSFNCLLPYMNQLIKCFGAERLMWGSDWPVCTLATTYGQWVETTETFLARYTPQAAQAIWGGNAIRFYNLDLPRQDD</sequence>
<dbReference type="InterPro" id="IPR032466">
    <property type="entry name" value="Metal_Hydrolase"/>
</dbReference>
<dbReference type="SUPFAM" id="SSF51556">
    <property type="entry name" value="Metallo-dependent hydrolases"/>
    <property type="match status" value="1"/>
</dbReference>
<dbReference type="RefSeq" id="WP_378114931.1">
    <property type="nucleotide sequence ID" value="NZ_JBHRTF010000001.1"/>
</dbReference>
<dbReference type="PANTHER" id="PTHR43569:SF2">
    <property type="entry name" value="AMIDOHYDROLASE-RELATED DOMAIN-CONTAINING PROTEIN"/>
    <property type="match status" value="1"/>
</dbReference>
<organism evidence="3 4">
    <name type="scientific">Cellvibrio fontiphilus</name>
    <dbReference type="NCBI Taxonomy" id="1815559"/>
    <lineage>
        <taxon>Bacteria</taxon>
        <taxon>Pseudomonadati</taxon>
        <taxon>Pseudomonadota</taxon>
        <taxon>Gammaproteobacteria</taxon>
        <taxon>Cellvibrionales</taxon>
        <taxon>Cellvibrionaceae</taxon>
        <taxon>Cellvibrio</taxon>
    </lineage>
</organism>
<accession>A0ABV7FBY7</accession>
<evidence type="ECO:0000313" key="3">
    <source>
        <dbReference type="EMBL" id="MFC3114003.1"/>
    </source>
</evidence>
<keyword evidence="4" id="KW-1185">Reference proteome</keyword>
<dbReference type="Gene3D" id="3.20.20.140">
    <property type="entry name" value="Metal-dependent hydrolases"/>
    <property type="match status" value="1"/>
</dbReference>
<evidence type="ECO:0000313" key="4">
    <source>
        <dbReference type="Proteomes" id="UP001595555"/>
    </source>
</evidence>
<comment type="caution">
    <text evidence="3">The sequence shown here is derived from an EMBL/GenBank/DDBJ whole genome shotgun (WGS) entry which is preliminary data.</text>
</comment>
<feature type="domain" description="Amidohydrolase-related" evidence="2">
    <location>
        <begin position="7"/>
        <end position="278"/>
    </location>
</feature>
<dbReference type="InterPro" id="IPR052350">
    <property type="entry name" value="Metallo-dep_Lactonases"/>
</dbReference>
<protein>
    <submittedName>
        <fullName evidence="3">Amidohydrolase family protein</fullName>
    </submittedName>
</protein>
<dbReference type="InterPro" id="IPR006680">
    <property type="entry name" value="Amidohydro-rel"/>
</dbReference>
<dbReference type="EMBL" id="JBHRTF010000001">
    <property type="protein sequence ID" value="MFC3114003.1"/>
    <property type="molecule type" value="Genomic_DNA"/>
</dbReference>
<comment type="similarity">
    <text evidence="1">Belongs to the metallo-dependent hydrolases superfamily.</text>
</comment>
<dbReference type="PANTHER" id="PTHR43569">
    <property type="entry name" value="AMIDOHYDROLASE"/>
    <property type="match status" value="1"/>
</dbReference>
<proteinExistence type="inferred from homology"/>
<name>A0ABV7FBY7_9GAMM</name>
<dbReference type="Pfam" id="PF04909">
    <property type="entry name" value="Amidohydro_2"/>
    <property type="match status" value="1"/>
</dbReference>
<gene>
    <name evidence="3" type="ORF">ACFODX_00440</name>
</gene>
<evidence type="ECO:0000256" key="1">
    <source>
        <dbReference type="ARBA" id="ARBA00038310"/>
    </source>
</evidence>